<dbReference type="RefSeq" id="XP_056760401.1">
    <property type="nucleotide sequence ID" value="XM_056915647.1"/>
</dbReference>
<evidence type="ECO:0000313" key="10">
    <source>
        <dbReference type="Proteomes" id="UP001213681"/>
    </source>
</evidence>
<comment type="catalytic activity">
    <reaction evidence="6">
        <text>cytidine(34) in tRNA(Ile2) + L-lysine + ATP = lysidine(34) in tRNA(Ile2) + AMP + diphosphate + H(+)</text>
        <dbReference type="Rhea" id="RHEA:43744"/>
        <dbReference type="Rhea" id="RHEA-COMP:10625"/>
        <dbReference type="Rhea" id="RHEA-COMP:10670"/>
        <dbReference type="ChEBI" id="CHEBI:15378"/>
        <dbReference type="ChEBI" id="CHEBI:30616"/>
        <dbReference type="ChEBI" id="CHEBI:32551"/>
        <dbReference type="ChEBI" id="CHEBI:33019"/>
        <dbReference type="ChEBI" id="CHEBI:82748"/>
        <dbReference type="ChEBI" id="CHEBI:83665"/>
        <dbReference type="ChEBI" id="CHEBI:456215"/>
        <dbReference type="EC" id="6.3.4.19"/>
    </reaction>
</comment>
<evidence type="ECO:0000256" key="5">
    <source>
        <dbReference type="ARBA" id="ARBA00022840"/>
    </source>
</evidence>
<name>A0AAD6FXW7_9EURO</name>
<evidence type="ECO:0000256" key="1">
    <source>
        <dbReference type="ARBA" id="ARBA00013267"/>
    </source>
</evidence>
<dbReference type="GO" id="GO:0005524">
    <property type="term" value="F:ATP binding"/>
    <property type="evidence" value="ECO:0007669"/>
    <property type="project" value="UniProtKB-KW"/>
</dbReference>
<dbReference type="PANTHER" id="PTHR43033:SF1">
    <property type="entry name" value="TRNA(ILE)-LYSIDINE SYNTHASE-RELATED"/>
    <property type="match status" value="1"/>
</dbReference>
<dbReference type="GeneID" id="81605890"/>
<dbReference type="AlphaFoldDB" id="A0AAD6FXW7"/>
<dbReference type="PANTHER" id="PTHR43033">
    <property type="entry name" value="TRNA(ILE)-LYSIDINE SYNTHASE-RELATED"/>
    <property type="match status" value="1"/>
</dbReference>
<organism evidence="9 10">
    <name type="scientific">Penicillium daleae</name>
    <dbReference type="NCBI Taxonomy" id="63821"/>
    <lineage>
        <taxon>Eukaryota</taxon>
        <taxon>Fungi</taxon>
        <taxon>Dikarya</taxon>
        <taxon>Ascomycota</taxon>
        <taxon>Pezizomycotina</taxon>
        <taxon>Eurotiomycetes</taxon>
        <taxon>Eurotiomycetidae</taxon>
        <taxon>Eurotiales</taxon>
        <taxon>Aspergillaceae</taxon>
        <taxon>Penicillium</taxon>
    </lineage>
</organism>
<dbReference type="InterPro" id="IPR014729">
    <property type="entry name" value="Rossmann-like_a/b/a_fold"/>
</dbReference>
<gene>
    <name evidence="9" type="ORF">N7458_012265</name>
</gene>
<feature type="domain" description="tRNA(Ile)-lysidine/2-thiocytidine synthase N-terminal" evidence="8">
    <location>
        <begin position="45"/>
        <end position="194"/>
    </location>
</feature>
<dbReference type="InterPro" id="IPR012094">
    <property type="entry name" value="tRNA_Ile_lys_synt"/>
</dbReference>
<dbReference type="Proteomes" id="UP001213681">
    <property type="component" value="Unassembled WGS sequence"/>
</dbReference>
<dbReference type="Pfam" id="PF01171">
    <property type="entry name" value="ATP_bind_3"/>
    <property type="match status" value="1"/>
</dbReference>
<accession>A0AAD6FXW7</accession>
<protein>
    <recommendedName>
        <fullName evidence="1">tRNA(Ile)-lysidine synthetase</fullName>
        <ecNumber evidence="1">6.3.4.19</ecNumber>
    </recommendedName>
</protein>
<evidence type="ECO:0000256" key="7">
    <source>
        <dbReference type="SAM" id="MobiDB-lite"/>
    </source>
</evidence>
<dbReference type="CDD" id="cd01992">
    <property type="entry name" value="TilS_N"/>
    <property type="match status" value="1"/>
</dbReference>
<keyword evidence="4" id="KW-0547">Nucleotide-binding</keyword>
<dbReference type="InterPro" id="IPR012795">
    <property type="entry name" value="tRNA_Ile_lys_synt_N"/>
</dbReference>
<dbReference type="EMBL" id="JAPVEA010000009">
    <property type="protein sequence ID" value="KAJ5433109.1"/>
    <property type="molecule type" value="Genomic_DNA"/>
</dbReference>
<dbReference type="SUPFAM" id="SSF52402">
    <property type="entry name" value="Adenine nucleotide alpha hydrolases-like"/>
    <property type="match status" value="1"/>
</dbReference>
<dbReference type="InterPro" id="IPR011063">
    <property type="entry name" value="TilS/TtcA_N"/>
</dbReference>
<keyword evidence="10" id="KW-1185">Reference proteome</keyword>
<dbReference type="GO" id="GO:0008033">
    <property type="term" value="P:tRNA processing"/>
    <property type="evidence" value="ECO:0007669"/>
    <property type="project" value="UniProtKB-KW"/>
</dbReference>
<evidence type="ECO:0000259" key="8">
    <source>
        <dbReference type="Pfam" id="PF01171"/>
    </source>
</evidence>
<proteinExistence type="predicted"/>
<keyword evidence="3" id="KW-0819">tRNA processing</keyword>
<keyword evidence="2" id="KW-0436">Ligase</keyword>
<dbReference type="EC" id="6.3.4.19" evidence="1"/>
<dbReference type="GO" id="GO:0032267">
    <property type="term" value="F:tRNA(Ile)-lysidine synthase activity"/>
    <property type="evidence" value="ECO:0007669"/>
    <property type="project" value="UniProtKB-EC"/>
</dbReference>
<evidence type="ECO:0000256" key="2">
    <source>
        <dbReference type="ARBA" id="ARBA00022598"/>
    </source>
</evidence>
<evidence type="ECO:0000256" key="3">
    <source>
        <dbReference type="ARBA" id="ARBA00022694"/>
    </source>
</evidence>
<dbReference type="Gene3D" id="3.40.50.620">
    <property type="entry name" value="HUPs"/>
    <property type="match status" value="1"/>
</dbReference>
<evidence type="ECO:0000313" key="9">
    <source>
        <dbReference type="EMBL" id="KAJ5433109.1"/>
    </source>
</evidence>
<reference evidence="9" key="1">
    <citation type="submission" date="2022-12" db="EMBL/GenBank/DDBJ databases">
        <authorList>
            <person name="Petersen C."/>
        </authorList>
    </citation>
    <scope>NUCLEOTIDE SEQUENCE</scope>
    <source>
        <strain evidence="9">IBT 16125</strain>
    </source>
</reference>
<keyword evidence="5" id="KW-0067">ATP-binding</keyword>
<evidence type="ECO:0000256" key="6">
    <source>
        <dbReference type="ARBA" id="ARBA00048539"/>
    </source>
</evidence>
<comment type="caution">
    <text evidence="9">The sequence shown here is derived from an EMBL/GenBank/DDBJ whole genome shotgun (WGS) entry which is preliminary data.</text>
</comment>
<reference evidence="9" key="2">
    <citation type="journal article" date="2023" name="IMA Fungus">
        <title>Comparative genomic study of the Penicillium genus elucidates a diverse pangenome and 15 lateral gene transfer events.</title>
        <authorList>
            <person name="Petersen C."/>
            <person name="Sorensen T."/>
            <person name="Nielsen M.R."/>
            <person name="Sondergaard T.E."/>
            <person name="Sorensen J.L."/>
            <person name="Fitzpatrick D.A."/>
            <person name="Frisvad J.C."/>
            <person name="Nielsen K.L."/>
        </authorList>
    </citation>
    <scope>NUCLEOTIDE SEQUENCE</scope>
    <source>
        <strain evidence="9">IBT 16125</strain>
    </source>
</reference>
<evidence type="ECO:0000256" key="4">
    <source>
        <dbReference type="ARBA" id="ARBA00022741"/>
    </source>
</evidence>
<sequence length="232" mass="25411">MAGQKAISVSQFVEHFRRAWLNTQGKFYSGQSLDRNDFNHLPRRIGLAISGGADSMALAFLCRQLERSALAGPISFTAFVVDHRARAESSQEARTVAGWLDAMGLKTKILELDWAQFAKQDAPGEAKEKLALPSAFETHARFLRFRALGTACRERGITALLMGHHQDDTVETTIWRLSSGGRGTGLAGIAEIARIPECHGLFGVSESGSSVQLSQHGRHGQMPMHVQVDDKK</sequence>
<feature type="region of interest" description="Disordered" evidence="7">
    <location>
        <begin position="209"/>
        <end position="232"/>
    </location>
</feature>